<dbReference type="RefSeq" id="WP_106293848.1">
    <property type="nucleotide sequence ID" value="NZ_PVTH01000007.1"/>
</dbReference>
<name>A0A2T0U0V3_9SPHI</name>
<evidence type="ECO:0000313" key="2">
    <source>
        <dbReference type="Proteomes" id="UP000238034"/>
    </source>
</evidence>
<dbReference type="EMBL" id="PVTH01000007">
    <property type="protein sequence ID" value="PRY51523.1"/>
    <property type="molecule type" value="Genomic_DNA"/>
</dbReference>
<protein>
    <recommendedName>
        <fullName evidence="3">Mor transcription activator family protein</fullName>
    </recommendedName>
</protein>
<keyword evidence="2" id="KW-1185">Reference proteome</keyword>
<evidence type="ECO:0008006" key="3">
    <source>
        <dbReference type="Google" id="ProtNLM"/>
    </source>
</evidence>
<sequence>MPVSKIKSNIEIINELKSTGALKSLVQCGLFPAKVVYHREIYFYVDAKVEAGEKKSHAVREAAIQFNIDERNIYRILKSFSSKFLYIYE</sequence>
<evidence type="ECO:0000313" key="1">
    <source>
        <dbReference type="EMBL" id="PRY51523.1"/>
    </source>
</evidence>
<dbReference type="OrthoDB" id="798164at2"/>
<dbReference type="AlphaFoldDB" id="A0A2T0U0V3"/>
<proteinExistence type="predicted"/>
<dbReference type="Proteomes" id="UP000238034">
    <property type="component" value="Unassembled WGS sequence"/>
</dbReference>
<accession>A0A2T0U0V3</accession>
<reference evidence="1 2" key="1">
    <citation type="submission" date="2018-03" db="EMBL/GenBank/DDBJ databases">
        <title>Genomic Encyclopedia of Type Strains, Phase III (KMG-III): the genomes of soil and plant-associated and newly described type strains.</title>
        <authorList>
            <person name="Whitman W."/>
        </authorList>
    </citation>
    <scope>NUCLEOTIDE SEQUENCE [LARGE SCALE GENOMIC DNA]</scope>
    <source>
        <strain evidence="1 2">CGMCC 1.9313</strain>
    </source>
</reference>
<organism evidence="1 2">
    <name type="scientific">Arcticibacter pallidicorallinus</name>
    <dbReference type="NCBI Taxonomy" id="1259464"/>
    <lineage>
        <taxon>Bacteria</taxon>
        <taxon>Pseudomonadati</taxon>
        <taxon>Bacteroidota</taxon>
        <taxon>Sphingobacteriia</taxon>
        <taxon>Sphingobacteriales</taxon>
        <taxon>Sphingobacteriaceae</taxon>
        <taxon>Arcticibacter</taxon>
    </lineage>
</organism>
<gene>
    <name evidence="1" type="ORF">B0I27_107109</name>
</gene>
<comment type="caution">
    <text evidence="1">The sequence shown here is derived from an EMBL/GenBank/DDBJ whole genome shotgun (WGS) entry which is preliminary data.</text>
</comment>